<dbReference type="GO" id="GO:0042613">
    <property type="term" value="C:MHC class II protein complex"/>
    <property type="evidence" value="ECO:0007669"/>
    <property type="project" value="InterPro"/>
</dbReference>
<dbReference type="GO" id="GO:0019882">
    <property type="term" value="P:antigen processing and presentation"/>
    <property type="evidence" value="ECO:0007669"/>
    <property type="project" value="InterPro"/>
</dbReference>
<dbReference type="STRING" id="37003.ENSKMAP00000009250"/>
<dbReference type="InterPro" id="IPR000353">
    <property type="entry name" value="MHC_II_b_N"/>
</dbReference>
<dbReference type="PANTHER" id="PTHR19944:SF99">
    <property type="entry name" value="HLA CLASS II HISTOCOMPATIBILITY ANTIGEN, DRB1 BETA CHAIN"/>
    <property type="match status" value="1"/>
</dbReference>
<organism evidence="4 5">
    <name type="scientific">Kryptolebias marmoratus</name>
    <name type="common">Mangrove killifish</name>
    <name type="synonym">Rivulus marmoratus</name>
    <dbReference type="NCBI Taxonomy" id="37003"/>
    <lineage>
        <taxon>Eukaryota</taxon>
        <taxon>Metazoa</taxon>
        <taxon>Chordata</taxon>
        <taxon>Craniata</taxon>
        <taxon>Vertebrata</taxon>
        <taxon>Euteleostomi</taxon>
        <taxon>Actinopterygii</taxon>
        <taxon>Neopterygii</taxon>
        <taxon>Teleostei</taxon>
        <taxon>Neoteleostei</taxon>
        <taxon>Acanthomorphata</taxon>
        <taxon>Ovalentaria</taxon>
        <taxon>Atherinomorphae</taxon>
        <taxon>Cyprinodontiformes</taxon>
        <taxon>Rivulidae</taxon>
        <taxon>Kryptolebias</taxon>
    </lineage>
</organism>
<dbReference type="PANTHER" id="PTHR19944">
    <property type="entry name" value="MHC CLASS II-RELATED"/>
    <property type="match status" value="1"/>
</dbReference>
<reference evidence="4" key="1">
    <citation type="submission" date="2025-08" db="UniProtKB">
        <authorList>
            <consortium name="Ensembl"/>
        </authorList>
    </citation>
    <scope>IDENTIFICATION</scope>
</reference>
<proteinExistence type="predicted"/>
<accession>A0A3Q3A0I0</accession>
<evidence type="ECO:0000259" key="3">
    <source>
        <dbReference type="SMART" id="SM00921"/>
    </source>
</evidence>
<dbReference type="SUPFAM" id="SSF54452">
    <property type="entry name" value="MHC antigen-recognition domain"/>
    <property type="match status" value="1"/>
</dbReference>
<dbReference type="InterPro" id="IPR014745">
    <property type="entry name" value="MHC_II_a/b_N"/>
</dbReference>
<feature type="domain" description="MHC class II beta chain N-terminal" evidence="3">
    <location>
        <begin position="35"/>
        <end position="110"/>
    </location>
</feature>
<dbReference type="Pfam" id="PF00969">
    <property type="entry name" value="MHC_II_beta"/>
    <property type="match status" value="1"/>
</dbReference>
<keyword evidence="2" id="KW-0325">Glycoprotein</keyword>
<dbReference type="OMA" id="RETYCLH"/>
<evidence type="ECO:0000256" key="1">
    <source>
        <dbReference type="ARBA" id="ARBA00023157"/>
    </source>
</evidence>
<keyword evidence="5" id="KW-1185">Reference proteome</keyword>
<dbReference type="AlphaFoldDB" id="A0A3Q3A0I0"/>
<name>A0A3Q3A0I0_KRYMA</name>
<protein>
    <recommendedName>
        <fullName evidence="3">MHC class II beta chain N-terminal domain-containing protein</fullName>
    </recommendedName>
</protein>
<reference evidence="4" key="2">
    <citation type="submission" date="2025-09" db="UniProtKB">
        <authorList>
            <consortium name="Ensembl"/>
        </authorList>
    </citation>
    <scope>IDENTIFICATION</scope>
</reference>
<dbReference type="GO" id="GO:0006955">
    <property type="term" value="P:immune response"/>
    <property type="evidence" value="ECO:0007669"/>
    <property type="project" value="InterPro"/>
</dbReference>
<dbReference type="Gene3D" id="3.10.320.10">
    <property type="entry name" value="Class II Histocompatibility Antigen, M Beta Chain, Chain B, domain 1"/>
    <property type="match status" value="1"/>
</dbReference>
<evidence type="ECO:0000313" key="5">
    <source>
        <dbReference type="Proteomes" id="UP000264800"/>
    </source>
</evidence>
<dbReference type="Ensembl" id="ENSKMAT00000009385.1">
    <property type="protein sequence ID" value="ENSKMAP00000009250.1"/>
    <property type="gene ID" value="ENSKMAG00000006936.1"/>
</dbReference>
<dbReference type="Proteomes" id="UP000264800">
    <property type="component" value="Unplaced"/>
</dbReference>
<dbReference type="GeneTree" id="ENSGT00950000183127"/>
<dbReference type="InterPro" id="IPR050160">
    <property type="entry name" value="MHC/Immunoglobulin"/>
</dbReference>
<dbReference type="SMART" id="SM00921">
    <property type="entry name" value="MHC_II_beta"/>
    <property type="match status" value="1"/>
</dbReference>
<sequence length="152" mass="17288">TSGKVFCLKKSLIFTSSEVLVLFCSSDGFEEFSVDRCVFNSSELKDIEYIRSYYYNKKEYIRFSSSVGHYVGYTEHGVKNAERLNNMPGEIDRMMAEKERYCLNNVGIDYPAALTKSVKPTVRLFSTAPSSGRHPAMLVCRFIGYIFGSVCF</sequence>
<evidence type="ECO:0000256" key="2">
    <source>
        <dbReference type="ARBA" id="ARBA00023180"/>
    </source>
</evidence>
<dbReference type="InterPro" id="IPR011162">
    <property type="entry name" value="MHC_I/II-like_Ag-recog"/>
</dbReference>
<keyword evidence="1" id="KW-1015">Disulfide bond</keyword>
<evidence type="ECO:0000313" key="4">
    <source>
        <dbReference type="Ensembl" id="ENSKMAP00000009250.1"/>
    </source>
</evidence>